<dbReference type="Proteomes" id="UP001219901">
    <property type="component" value="Chromosome"/>
</dbReference>
<dbReference type="GO" id="GO:0046872">
    <property type="term" value="F:metal ion binding"/>
    <property type="evidence" value="ECO:0007669"/>
    <property type="project" value="UniProtKB-KW"/>
</dbReference>
<evidence type="ECO:0000256" key="1">
    <source>
        <dbReference type="ARBA" id="ARBA00008779"/>
    </source>
</evidence>
<dbReference type="SUPFAM" id="SSF53649">
    <property type="entry name" value="Alkaline phosphatase-like"/>
    <property type="match status" value="1"/>
</dbReference>
<evidence type="ECO:0000256" key="2">
    <source>
        <dbReference type="ARBA" id="ARBA00022723"/>
    </source>
</evidence>
<dbReference type="PANTHER" id="PTHR45953">
    <property type="entry name" value="IDURONATE 2-SULFATASE"/>
    <property type="match status" value="1"/>
</dbReference>
<keyword evidence="7" id="KW-1185">Reference proteome</keyword>
<evidence type="ECO:0000259" key="4">
    <source>
        <dbReference type="Pfam" id="PF00884"/>
    </source>
</evidence>
<comment type="similarity">
    <text evidence="1">Belongs to the sulfatase family.</text>
</comment>
<accession>A0AAJ5ZLT8</accession>
<gene>
    <name evidence="6" type="primary">betC</name>
    <name evidence="5" type="ORF">GKO46_05365</name>
    <name evidence="6" type="ORF">GKO48_13610</name>
</gene>
<keyword evidence="3 6" id="KW-0378">Hydrolase</keyword>
<dbReference type="Pfam" id="PF00884">
    <property type="entry name" value="Sulfatase"/>
    <property type="match status" value="1"/>
</dbReference>
<evidence type="ECO:0000313" key="8">
    <source>
        <dbReference type="Proteomes" id="UP001321249"/>
    </source>
</evidence>
<dbReference type="EC" id="3.1.6.6" evidence="6"/>
<evidence type="ECO:0000313" key="7">
    <source>
        <dbReference type="Proteomes" id="UP001219901"/>
    </source>
</evidence>
<dbReference type="Proteomes" id="UP001321249">
    <property type="component" value="Unassembled WGS sequence"/>
</dbReference>
<dbReference type="PROSITE" id="PS00149">
    <property type="entry name" value="SULFATASE_2"/>
    <property type="match status" value="1"/>
</dbReference>
<reference evidence="7 8" key="1">
    <citation type="submission" date="2019-11" db="EMBL/GenBank/DDBJ databases">
        <authorList>
            <person name="Cho J.-C."/>
        </authorList>
    </citation>
    <scope>NUCLEOTIDE SEQUENCE [LARGE SCALE GENOMIC DNA]</scope>
    <source>
        <strain evidence="6 7">JH1073</strain>
        <strain evidence="5 8">JH702</strain>
    </source>
</reference>
<dbReference type="AlphaFoldDB" id="A0AAJ5ZLT8"/>
<dbReference type="InterPro" id="IPR017850">
    <property type="entry name" value="Alkaline_phosphatase_core_sf"/>
</dbReference>
<proteinExistence type="inferred from homology"/>
<organism evidence="6 7">
    <name type="scientific">Candidatus Lucifugimonas marina</name>
    <dbReference type="NCBI Taxonomy" id="3038979"/>
    <lineage>
        <taxon>Bacteria</taxon>
        <taxon>Bacillati</taxon>
        <taxon>Chloroflexota</taxon>
        <taxon>Dehalococcoidia</taxon>
        <taxon>SAR202 cluster</taxon>
        <taxon>Candidatus Lucifugimonadales</taxon>
        <taxon>Candidatus Lucifugimonadaceae</taxon>
        <taxon>Candidatus Lucifugimonas</taxon>
    </lineage>
</organism>
<evidence type="ECO:0000313" key="5">
    <source>
        <dbReference type="EMBL" id="MDG0866501.1"/>
    </source>
</evidence>
<dbReference type="EMBL" id="WMBE01000002">
    <property type="protein sequence ID" value="MDG0866501.1"/>
    <property type="molecule type" value="Genomic_DNA"/>
</dbReference>
<dbReference type="GO" id="GO:0005737">
    <property type="term" value="C:cytoplasm"/>
    <property type="evidence" value="ECO:0007669"/>
    <property type="project" value="TreeGrafter"/>
</dbReference>
<evidence type="ECO:0000313" key="6">
    <source>
        <dbReference type="EMBL" id="WFG40593.1"/>
    </source>
</evidence>
<sequence>MTTNTALDPANKPNILYIMADEAIAELMGAYDHPVVKTPNIDKLVENGVRFDTAYTPFPLCAPGRAAMMTGRHASSIGAWDNAAPFGSDIPTFAHYLAQNGYDTVLSGKMHFVGADQLHGFARRLNTDIYPADFDWTRPEWVAMKESKGEDWRNIMENRSKYNASNYAPDAVKIDAKHGPLTYDEETHFRAKQYLNARGNNPEPFLLTVSYHHPHEPFWPPKKYWDMYEGEQIDIPELPDDLEDRQSMMDVWLNAYHGVKRYDLQDKEGLYRLRRAYYALMTYMDDLVGELLETLEETGLDENTIVVFSSDHGDMLAEREMVQKRAFYDFCSRVPLIVKYPDNRNAGTVVDTPVTTMDLLPTFCEMTGSNASQPFDGDSLIPLFENENPDRHVFVQAHEVVGVPCIMVRKGDWKYNYIHGHAPQLFNMKDDPKEWDNLAGTPENSEIETELKALILDEFDPDDIAAENLASIRRRAVIKEVMDKQGITWTHYPEFDARKNALEQHLP</sequence>
<dbReference type="InterPro" id="IPR024607">
    <property type="entry name" value="Sulfatase_CS"/>
</dbReference>
<reference evidence="7" key="3">
    <citation type="submission" date="2023-06" db="EMBL/GenBank/DDBJ databases">
        <title>Pangenomics reveal diversification of enzyme families and niche specialization in globally abundant SAR202 bacteria.</title>
        <authorList>
            <person name="Saw J.H.W."/>
        </authorList>
    </citation>
    <scope>NUCLEOTIDE SEQUENCE [LARGE SCALE GENOMIC DNA]</scope>
    <source>
        <strain evidence="7">JH1073</strain>
    </source>
</reference>
<keyword evidence="2" id="KW-0479">Metal-binding</keyword>
<protein>
    <submittedName>
        <fullName evidence="6">Choline-sulfatase</fullName>
        <ecNumber evidence="6">3.1.6.6</ecNumber>
    </submittedName>
</protein>
<dbReference type="RefSeq" id="WP_342823964.1">
    <property type="nucleotide sequence ID" value="NZ_CP046146.1"/>
</dbReference>
<dbReference type="GO" id="GO:0047753">
    <property type="term" value="F:choline-sulfatase activity"/>
    <property type="evidence" value="ECO:0007669"/>
    <property type="project" value="UniProtKB-EC"/>
</dbReference>
<dbReference type="Gene3D" id="3.40.720.10">
    <property type="entry name" value="Alkaline Phosphatase, subunit A"/>
    <property type="match status" value="1"/>
</dbReference>
<dbReference type="PANTHER" id="PTHR45953:SF1">
    <property type="entry name" value="IDURONATE 2-SULFATASE"/>
    <property type="match status" value="1"/>
</dbReference>
<dbReference type="InterPro" id="IPR017785">
    <property type="entry name" value="Choline-sulfatase"/>
</dbReference>
<dbReference type="NCBIfam" id="TIGR03417">
    <property type="entry name" value="chol_sulfatase"/>
    <property type="match status" value="1"/>
</dbReference>
<evidence type="ECO:0000256" key="3">
    <source>
        <dbReference type="ARBA" id="ARBA00022801"/>
    </source>
</evidence>
<dbReference type="InterPro" id="IPR000917">
    <property type="entry name" value="Sulfatase_N"/>
</dbReference>
<dbReference type="EMBL" id="CP046147">
    <property type="protein sequence ID" value="WFG40593.1"/>
    <property type="molecule type" value="Genomic_DNA"/>
</dbReference>
<name>A0AAJ5ZLT8_9CHLR</name>
<feature type="domain" description="Sulfatase N-terminal" evidence="4">
    <location>
        <begin position="13"/>
        <end position="368"/>
    </location>
</feature>
<reference evidence="6" key="2">
    <citation type="journal article" date="2023" name="Nat. Commun.">
        <title>Cultivation of marine bacteria of the SAR202 clade.</title>
        <authorList>
            <person name="Lim Y."/>
            <person name="Seo J.H."/>
            <person name="Giovannoni S.J."/>
            <person name="Kang I."/>
            <person name="Cho J.C."/>
        </authorList>
    </citation>
    <scope>NUCLEOTIDE SEQUENCE</scope>
    <source>
        <strain evidence="6">JH1073</strain>
    </source>
</reference>